<dbReference type="SUPFAM" id="SSF48295">
    <property type="entry name" value="TrpR-like"/>
    <property type="match status" value="1"/>
</dbReference>
<dbReference type="AlphaFoldDB" id="A0A2D2C0Z7"/>
<dbReference type="GO" id="GO:0043565">
    <property type="term" value="F:sequence-specific DNA binding"/>
    <property type="evidence" value="ECO:0007669"/>
    <property type="project" value="InterPro"/>
</dbReference>
<dbReference type="InterPro" id="IPR010921">
    <property type="entry name" value="Trp_repressor/repl_initiator"/>
</dbReference>
<accession>A0A2D2C0Z7</accession>
<sequence>MTGRVNADVVRAIVAQVAAERGVSADDICSSRKTLPIVGARRIALRRATDAGASSVLIAKVVGCSSSSVRCMMTRNEDKARDDLQGIPPTERARLAAPFFRSGGRLSPLTIEDYACRADIDPTRAALNLVRLMEAGLVRKELLAAKGNLPIYEWCGGTT</sequence>
<evidence type="ECO:0000313" key="2">
    <source>
        <dbReference type="Proteomes" id="UP000229314"/>
    </source>
</evidence>
<dbReference type="RefSeq" id="WP_099649052.1">
    <property type="nucleotide sequence ID" value="NZ_CP024422.1"/>
</dbReference>
<proteinExistence type="predicted"/>
<organism evidence="1 2">
    <name type="scientific">Paracoccus yeei</name>
    <dbReference type="NCBI Taxonomy" id="147645"/>
    <lineage>
        <taxon>Bacteria</taxon>
        <taxon>Pseudomonadati</taxon>
        <taxon>Pseudomonadota</taxon>
        <taxon>Alphaproteobacteria</taxon>
        <taxon>Rhodobacterales</taxon>
        <taxon>Paracoccaceae</taxon>
        <taxon>Paracoccus</taxon>
    </lineage>
</organism>
<dbReference type="EMBL" id="CP024422">
    <property type="protein sequence ID" value="ATQ56188.1"/>
    <property type="molecule type" value="Genomic_DNA"/>
</dbReference>
<reference evidence="1 2" key="1">
    <citation type="submission" date="2017-10" db="EMBL/GenBank/DDBJ databases">
        <title>Complete genome sequence of Paracoccus yeei TT13 isolated from human skin.</title>
        <authorList>
            <person name="Lee K."/>
            <person name="Lim J.Y."/>
            <person name="Hwang I."/>
        </authorList>
    </citation>
    <scope>NUCLEOTIDE SEQUENCE [LARGE SCALE GENOMIC DNA]</scope>
    <source>
        <strain evidence="1 2">TT13</strain>
    </source>
</reference>
<name>A0A2D2C0Z7_9RHOB</name>
<dbReference type="Proteomes" id="UP000229314">
    <property type="component" value="Chromosome"/>
</dbReference>
<protein>
    <submittedName>
        <fullName evidence="1">Uncharacterized protein</fullName>
    </submittedName>
</protein>
<evidence type="ECO:0000313" key="1">
    <source>
        <dbReference type="EMBL" id="ATQ56188.1"/>
    </source>
</evidence>
<dbReference type="GeneID" id="78898091"/>
<gene>
    <name evidence="1" type="ORF">PYTT13_10465</name>
</gene>